<dbReference type="Pfam" id="PF02801">
    <property type="entry name" value="Ketoacyl-synt_C"/>
    <property type="match status" value="2"/>
</dbReference>
<dbReference type="Pfam" id="PF00109">
    <property type="entry name" value="ketoacyl-synt"/>
    <property type="match status" value="2"/>
</dbReference>
<keyword evidence="6" id="KW-1185">Reference proteome</keyword>
<dbReference type="InterPro" id="IPR014031">
    <property type="entry name" value="Ketoacyl_synth_C"/>
</dbReference>
<dbReference type="InterPro" id="IPR016039">
    <property type="entry name" value="Thiolase-like"/>
</dbReference>
<dbReference type="CDD" id="cd00833">
    <property type="entry name" value="PKS"/>
    <property type="match status" value="2"/>
</dbReference>
<dbReference type="PROSITE" id="PS52004">
    <property type="entry name" value="KS3_2"/>
    <property type="match status" value="2"/>
</dbReference>
<accession>A0ABX7NBQ6</accession>
<evidence type="ECO:0000256" key="1">
    <source>
        <dbReference type="ARBA" id="ARBA00022450"/>
    </source>
</evidence>
<organism evidence="5 6">
    <name type="scientific">Myxococcus landrumensis</name>
    <dbReference type="NCBI Taxonomy" id="2813577"/>
    <lineage>
        <taxon>Bacteria</taxon>
        <taxon>Pseudomonadati</taxon>
        <taxon>Myxococcota</taxon>
        <taxon>Myxococcia</taxon>
        <taxon>Myxococcales</taxon>
        <taxon>Cystobacterineae</taxon>
        <taxon>Myxococcaceae</taxon>
        <taxon>Myxococcus</taxon>
    </lineage>
</organism>
<dbReference type="Gene3D" id="3.40.366.10">
    <property type="entry name" value="Malonyl-Coenzyme A Acyl Carrier Protein, domain 2"/>
    <property type="match status" value="1"/>
</dbReference>
<dbReference type="PROSITE" id="PS00606">
    <property type="entry name" value="KS3_1"/>
    <property type="match status" value="1"/>
</dbReference>
<keyword evidence="2" id="KW-0597">Phosphoprotein</keyword>
<dbReference type="InterPro" id="IPR018201">
    <property type="entry name" value="Ketoacyl_synth_AS"/>
</dbReference>
<protein>
    <submittedName>
        <fullName evidence="5">Polyketide synthase</fullName>
    </submittedName>
</protein>
<dbReference type="RefSeq" id="WP_206716779.1">
    <property type="nucleotide sequence ID" value="NZ_CP071091.1"/>
</dbReference>
<keyword evidence="3" id="KW-0808">Transferase</keyword>
<evidence type="ECO:0000256" key="3">
    <source>
        <dbReference type="ARBA" id="ARBA00022679"/>
    </source>
</evidence>
<proteinExistence type="predicted"/>
<dbReference type="Pfam" id="PF00698">
    <property type="entry name" value="Acyl_transf_1"/>
    <property type="match status" value="1"/>
</dbReference>
<dbReference type="InterPro" id="IPR014030">
    <property type="entry name" value="Ketoacyl_synth_N"/>
</dbReference>
<dbReference type="PANTHER" id="PTHR43775:SF37">
    <property type="entry name" value="SI:DKEY-61P9.11"/>
    <property type="match status" value="1"/>
</dbReference>
<sequence length="1289" mass="137856">MSPVRFRPVAIVGMGCVFPKSNSVEAFWSRVTQGGSALGVLNEREFRPDWYFDAARTTPDRTHCRHGALVDELVLDAWKYLIPPKVLRDMHRMQIAFIDATSQALDDARSGMLGVSPERVGLVMGSSGGGLRPGCRVHTRLVDMLRSLSLSETLASRHPGMAAELAEALTSQLQAELSGTSETEATASFSSIWAGRVAKLFDLRGAHFTVDAGHASSLAAIQSASQQLNSGDCDAVVAAGCSQLLTPHDLVAFSKHGGLGTSSELAPFDPRSSGTLLGEGVGVFVLRRLEDAVASGAKVYAVIRGIGVASDGASPSLLAPSTKGQLRAMREAYAHAGYGPRDVQYVECHGSGIPEEDATELESLRSLWSEQDGASRVVLGAVKELTGHLQAASGAAGLLKTSLSLFHKTLPPRHSAESQDLRTAPFQCSKELLPWPAIEEGARRASVSAFGLGGLNYHLTLEEFSKATHARLAATLRPPRPPEPIAIVGLGGVFPGASDVGQLWNNLLEKRSAIGAIPPERAETSRYLDPTRKSKTRPYTNLAGFVVDGSWPQDRVRVPTEVAAQTDRGQSWTMRAALQALDDAGHSPGSVDPRRIGVAMGYMPPLEREFLTQARVYYAEFDGRLAAQLRKRGVDEAQARRIRDEVEAEYKRELPAITEQTLPGYLGSIAAARVAHHLDFQGPAMMVESACASSLAAVDIAANFLQTRECDLVLAGGMYATLGVDAMTQWCSFGGLSQNGSFPFDARADGYVTSEGAAMLALKRLSDAEAAGDRIYAVIRAVSGATDPKSASIWAPSSEGQAQAVRGAVAKAGVTPEDIQYLEGHGTGTPVGDPVEVETYRAVFGRGREGRQVLLGSIKSNLGHLNSGAGAASLLKVALALHHGKVPPNATFATPNPAIPWHELPFRVPTTPERWEPREHGVRRAGVTSLGLGGTSFHAVVEEHVPAASVLSLHGMARSEVLSKVEHLLRERRRAPKVPEDERAPCRFAVALPSGAAARRALTKARAVLAGASESVMQEQGFFFYDARDSRRLHQQKVAWVFPSRGASQANNLQALAARYPEALATLEEAASAFEEVTGQPLRDTSGEKGLASDVAEVVSGVAYYRLMRARGLRVDILLGEGTGEYSALVASGMLSLKDAVRALSLRSRGQPHTSPVPTLPGASALQILRAGLVRLAWGSPQVAVLSAVHGRYYEASLQEGFLARHLALLDAQPTRFQQHVRRLYDDGVRVFLEAGSGEALAACLDSMPGISEQVVHARHPAGASEVERFQRLWAFSDVHRLLPSAERS</sequence>
<evidence type="ECO:0000259" key="4">
    <source>
        <dbReference type="PROSITE" id="PS52004"/>
    </source>
</evidence>
<dbReference type="EMBL" id="CP071091">
    <property type="protein sequence ID" value="QSQ15037.1"/>
    <property type="molecule type" value="Genomic_DNA"/>
</dbReference>
<dbReference type="Proteomes" id="UP000663090">
    <property type="component" value="Chromosome"/>
</dbReference>
<dbReference type="InterPro" id="IPR050091">
    <property type="entry name" value="PKS_NRPS_Biosynth_Enz"/>
</dbReference>
<dbReference type="SUPFAM" id="SSF53901">
    <property type="entry name" value="Thiolase-like"/>
    <property type="match status" value="2"/>
</dbReference>
<dbReference type="InterPro" id="IPR014043">
    <property type="entry name" value="Acyl_transferase_dom"/>
</dbReference>
<feature type="domain" description="Ketosynthase family 3 (KS3)" evidence="4">
    <location>
        <begin position="6"/>
        <end position="463"/>
    </location>
</feature>
<dbReference type="SMART" id="SM00827">
    <property type="entry name" value="PKS_AT"/>
    <property type="match status" value="1"/>
</dbReference>
<dbReference type="PANTHER" id="PTHR43775">
    <property type="entry name" value="FATTY ACID SYNTHASE"/>
    <property type="match status" value="1"/>
</dbReference>
<name>A0ABX7NBQ6_9BACT</name>
<gene>
    <name evidence="5" type="ORF">JY572_02825</name>
</gene>
<keyword evidence="1" id="KW-0596">Phosphopantetheine</keyword>
<dbReference type="Gene3D" id="3.40.47.10">
    <property type="match status" value="2"/>
</dbReference>
<reference evidence="5 6" key="1">
    <citation type="submission" date="2021-02" db="EMBL/GenBank/DDBJ databases">
        <title>De Novo genome assembly of isolated myxobacteria.</title>
        <authorList>
            <person name="Stevens D.C."/>
        </authorList>
    </citation>
    <scope>NUCLEOTIDE SEQUENCE [LARGE SCALE GENOMIC DNA]</scope>
    <source>
        <strain evidence="5 6">SCHIC003</strain>
    </source>
</reference>
<dbReference type="InterPro" id="IPR001227">
    <property type="entry name" value="Ac_transferase_dom_sf"/>
</dbReference>
<feature type="domain" description="Ketosynthase family 3 (KS3)" evidence="4">
    <location>
        <begin position="482"/>
        <end position="943"/>
    </location>
</feature>
<evidence type="ECO:0000313" key="6">
    <source>
        <dbReference type="Proteomes" id="UP000663090"/>
    </source>
</evidence>
<dbReference type="InterPro" id="IPR016035">
    <property type="entry name" value="Acyl_Trfase/lysoPLipase"/>
</dbReference>
<dbReference type="SUPFAM" id="SSF52151">
    <property type="entry name" value="FabD/lysophospholipase-like"/>
    <property type="match status" value="1"/>
</dbReference>
<dbReference type="SMART" id="SM00825">
    <property type="entry name" value="PKS_KS"/>
    <property type="match status" value="2"/>
</dbReference>
<evidence type="ECO:0000256" key="2">
    <source>
        <dbReference type="ARBA" id="ARBA00022553"/>
    </source>
</evidence>
<evidence type="ECO:0000313" key="5">
    <source>
        <dbReference type="EMBL" id="QSQ15037.1"/>
    </source>
</evidence>
<dbReference type="InterPro" id="IPR020841">
    <property type="entry name" value="PKS_Beta-ketoAc_synthase_dom"/>
</dbReference>